<proteinExistence type="predicted"/>
<dbReference type="AlphaFoldDB" id="A0A6L9S922"/>
<dbReference type="Pfam" id="PF13347">
    <property type="entry name" value="MFS_2"/>
    <property type="match status" value="1"/>
</dbReference>
<feature type="transmembrane region" description="Helical" evidence="5">
    <location>
        <begin position="272"/>
        <end position="292"/>
    </location>
</feature>
<keyword evidence="8" id="KW-1185">Reference proteome</keyword>
<evidence type="ECO:0000256" key="3">
    <source>
        <dbReference type="ARBA" id="ARBA00022989"/>
    </source>
</evidence>
<evidence type="ECO:0000313" key="8">
    <source>
        <dbReference type="Proteomes" id="UP000475214"/>
    </source>
</evidence>
<name>A0A6L9S922_9ACTN</name>
<dbReference type="Gene3D" id="1.20.1250.20">
    <property type="entry name" value="MFS general substrate transporter like domains"/>
    <property type="match status" value="2"/>
</dbReference>
<dbReference type="PROSITE" id="PS50850">
    <property type="entry name" value="MFS"/>
    <property type="match status" value="1"/>
</dbReference>
<keyword evidence="4 5" id="KW-0472">Membrane</keyword>
<sequence>MSGSSPVSPPALGRRVLVGYGMGSVATGIFGTVPGLVLLYYLTDVLGVAAAVAGLMVALPKVWDVVLNPWIGSLSDRTRHRWGPRRPWMLLGAVLTPIGFAAIFAAPPIPPGGAAAYVAILFLFTATGYSCFQVPYVALPAEMTADPDERAKVNSCRVAILAVAILLSGALAPMLAGATGDSDGTPAGYRLMGIVMGALLLAGALIAVAATAGAPSVLRTTSEPSLPAQLRAARGNRPFAWLLAMFVVQALAAGLMLAGAQYYATYILDNPSAVSVLFAFLILPLLLAMPMWLAASRRAGKRKATFAASLCFLSGALIAAFGRDVPAAAVYAGVALAGVGYAGIQMLPLSMLGDTIAADAFTTRRRRAGVFTGLWTAGETLGLAVGPGLYGLILALSGFVSSDADHRVAQPDSALTGIVIGFGAVPVLLVGLSLLLLARYDLTEERLIALRDAHGEPPMSAPAGDLT</sequence>
<evidence type="ECO:0000256" key="4">
    <source>
        <dbReference type="ARBA" id="ARBA00023136"/>
    </source>
</evidence>
<dbReference type="Proteomes" id="UP000475214">
    <property type="component" value="Unassembled WGS sequence"/>
</dbReference>
<dbReference type="GO" id="GO:0015293">
    <property type="term" value="F:symporter activity"/>
    <property type="evidence" value="ECO:0007669"/>
    <property type="project" value="InterPro"/>
</dbReference>
<feature type="transmembrane region" description="Helical" evidence="5">
    <location>
        <begin position="304"/>
        <end position="322"/>
    </location>
</feature>
<feature type="transmembrane region" description="Helical" evidence="5">
    <location>
        <begin position="239"/>
        <end position="260"/>
    </location>
</feature>
<dbReference type="RefSeq" id="WP_163738140.1">
    <property type="nucleotide sequence ID" value="NZ_JAAGOA010000008.1"/>
</dbReference>
<evidence type="ECO:0000256" key="5">
    <source>
        <dbReference type="SAM" id="Phobius"/>
    </source>
</evidence>
<dbReference type="InterPro" id="IPR039672">
    <property type="entry name" value="MFS_2"/>
</dbReference>
<feature type="transmembrane region" description="Helical" evidence="5">
    <location>
        <begin position="328"/>
        <end position="347"/>
    </location>
</feature>
<feature type="domain" description="Major facilitator superfamily (MFS) profile" evidence="6">
    <location>
        <begin position="190"/>
        <end position="467"/>
    </location>
</feature>
<dbReference type="InterPro" id="IPR036259">
    <property type="entry name" value="MFS_trans_sf"/>
</dbReference>
<dbReference type="CDD" id="cd17332">
    <property type="entry name" value="MFS_MelB_like"/>
    <property type="match status" value="1"/>
</dbReference>
<protein>
    <submittedName>
        <fullName evidence="7">MFS transporter</fullName>
    </submittedName>
</protein>
<evidence type="ECO:0000256" key="1">
    <source>
        <dbReference type="ARBA" id="ARBA00004651"/>
    </source>
</evidence>
<comment type="subcellular location">
    <subcellularLocation>
        <location evidence="1">Cell membrane</location>
        <topology evidence="1">Multi-pass membrane protein</topology>
    </subcellularLocation>
</comment>
<dbReference type="PANTHER" id="PTHR11328">
    <property type="entry name" value="MAJOR FACILITATOR SUPERFAMILY DOMAIN-CONTAINING PROTEIN"/>
    <property type="match status" value="1"/>
</dbReference>
<keyword evidence="3 5" id="KW-1133">Transmembrane helix</keyword>
<evidence type="ECO:0000259" key="6">
    <source>
        <dbReference type="PROSITE" id="PS50850"/>
    </source>
</evidence>
<evidence type="ECO:0000313" key="7">
    <source>
        <dbReference type="EMBL" id="NEE01104.1"/>
    </source>
</evidence>
<dbReference type="PANTHER" id="PTHR11328:SF24">
    <property type="entry name" value="MAJOR FACILITATOR SUPERFAMILY (MFS) PROFILE DOMAIN-CONTAINING PROTEIN"/>
    <property type="match status" value="1"/>
</dbReference>
<feature type="transmembrane region" description="Helical" evidence="5">
    <location>
        <begin position="368"/>
        <end position="393"/>
    </location>
</feature>
<accession>A0A6L9S922</accession>
<dbReference type="InterPro" id="IPR020846">
    <property type="entry name" value="MFS_dom"/>
</dbReference>
<feature type="transmembrane region" description="Helical" evidence="5">
    <location>
        <begin position="191"/>
        <end position="218"/>
    </location>
</feature>
<dbReference type="EMBL" id="JAAGOA010000008">
    <property type="protein sequence ID" value="NEE01104.1"/>
    <property type="molecule type" value="Genomic_DNA"/>
</dbReference>
<feature type="transmembrane region" description="Helical" evidence="5">
    <location>
        <begin position="20"/>
        <end position="42"/>
    </location>
</feature>
<evidence type="ECO:0000256" key="2">
    <source>
        <dbReference type="ARBA" id="ARBA00022692"/>
    </source>
</evidence>
<gene>
    <name evidence="7" type="ORF">G1H10_13090</name>
</gene>
<comment type="caution">
    <text evidence="7">The sequence shown here is derived from an EMBL/GenBank/DDBJ whole genome shotgun (WGS) entry which is preliminary data.</text>
</comment>
<feature type="transmembrane region" description="Helical" evidence="5">
    <location>
        <begin position="115"/>
        <end position="138"/>
    </location>
</feature>
<feature type="transmembrane region" description="Helical" evidence="5">
    <location>
        <begin position="88"/>
        <end position="109"/>
    </location>
</feature>
<keyword evidence="2 5" id="KW-0812">Transmembrane</keyword>
<dbReference type="GO" id="GO:0008643">
    <property type="term" value="P:carbohydrate transport"/>
    <property type="evidence" value="ECO:0007669"/>
    <property type="project" value="InterPro"/>
</dbReference>
<reference evidence="7 8" key="1">
    <citation type="submission" date="2020-02" db="EMBL/GenBank/DDBJ databases">
        <authorList>
            <person name="Li X.-J."/>
            <person name="Han X.-M."/>
        </authorList>
    </citation>
    <scope>NUCLEOTIDE SEQUENCE [LARGE SCALE GENOMIC DNA]</scope>
    <source>
        <strain evidence="7 8">CCTCC AB 2017055</strain>
    </source>
</reference>
<dbReference type="GO" id="GO:0005886">
    <property type="term" value="C:plasma membrane"/>
    <property type="evidence" value="ECO:0007669"/>
    <property type="project" value="UniProtKB-SubCell"/>
</dbReference>
<dbReference type="SUPFAM" id="SSF103473">
    <property type="entry name" value="MFS general substrate transporter"/>
    <property type="match status" value="1"/>
</dbReference>
<feature type="transmembrane region" description="Helical" evidence="5">
    <location>
        <begin position="413"/>
        <end position="438"/>
    </location>
</feature>
<organism evidence="7 8">
    <name type="scientific">Phytoactinopolyspora halotolerans</name>
    <dbReference type="NCBI Taxonomy" id="1981512"/>
    <lineage>
        <taxon>Bacteria</taxon>
        <taxon>Bacillati</taxon>
        <taxon>Actinomycetota</taxon>
        <taxon>Actinomycetes</taxon>
        <taxon>Jiangellales</taxon>
        <taxon>Jiangellaceae</taxon>
        <taxon>Phytoactinopolyspora</taxon>
    </lineage>
</organism>
<feature type="transmembrane region" description="Helical" evidence="5">
    <location>
        <begin position="158"/>
        <end position="179"/>
    </location>
</feature>